<dbReference type="Gene3D" id="2.60.120.370">
    <property type="entry name" value="YhcH/YjgK/YiaL"/>
    <property type="match status" value="1"/>
</dbReference>
<dbReference type="NCBIfam" id="TIGR00022">
    <property type="entry name" value="YhcH/YjgK/YiaL family protein"/>
    <property type="match status" value="1"/>
</dbReference>
<organism evidence="1 2">
    <name type="scientific">Paenibacillus anaericanus</name>
    <dbReference type="NCBI Taxonomy" id="170367"/>
    <lineage>
        <taxon>Bacteria</taxon>
        <taxon>Bacillati</taxon>
        <taxon>Bacillota</taxon>
        <taxon>Bacilli</taxon>
        <taxon>Bacillales</taxon>
        <taxon>Paenibacillaceae</taxon>
        <taxon>Paenibacillus</taxon>
    </lineage>
</organism>
<dbReference type="SUPFAM" id="SSF51197">
    <property type="entry name" value="Clavaminate synthase-like"/>
    <property type="match status" value="1"/>
</dbReference>
<dbReference type="InterPro" id="IPR037012">
    <property type="entry name" value="NanQ/TabA/YiaL_sf"/>
</dbReference>
<keyword evidence="2" id="KW-1185">Reference proteome</keyword>
<dbReference type="OrthoDB" id="9792756at2"/>
<name>A0A433Y524_9BACL</name>
<dbReference type="GO" id="GO:0005829">
    <property type="term" value="C:cytosol"/>
    <property type="evidence" value="ECO:0007669"/>
    <property type="project" value="TreeGrafter"/>
</dbReference>
<accession>A0A433Y524</accession>
<evidence type="ECO:0000313" key="1">
    <source>
        <dbReference type="EMBL" id="RUT43750.1"/>
    </source>
</evidence>
<dbReference type="AlphaFoldDB" id="A0A433Y524"/>
<proteinExistence type="predicted"/>
<dbReference type="InterPro" id="IPR004375">
    <property type="entry name" value="NanQ/TabA/YiaL"/>
</dbReference>
<dbReference type="Pfam" id="PF04074">
    <property type="entry name" value="DUF386"/>
    <property type="match status" value="1"/>
</dbReference>
<sequence length="156" mass="18014">MILSSLSSWEHDRKVEHPIIVEAIEELQNIIKDHPAPGRVEIRGNEMYAIVMELDAKSLDEQVAENHESYIDVQYLIAGEEIYGWSPLREGIEPTKPYDSEGDITFYNPQNDEILLPLKPEMFVIFFPHDIHRPCMGTKSTKIKKVVIKIHVSLFK</sequence>
<evidence type="ECO:0000313" key="2">
    <source>
        <dbReference type="Proteomes" id="UP000279446"/>
    </source>
</evidence>
<protein>
    <submittedName>
        <fullName evidence="1">DUF386 domain-containing protein</fullName>
    </submittedName>
</protein>
<dbReference type="RefSeq" id="WP_127193764.1">
    <property type="nucleotide sequence ID" value="NZ_RZNY01000018.1"/>
</dbReference>
<dbReference type="PANTHER" id="PTHR34986:SF1">
    <property type="entry name" value="PROTEIN YIAL"/>
    <property type="match status" value="1"/>
</dbReference>
<comment type="caution">
    <text evidence="1">The sequence shown here is derived from an EMBL/GenBank/DDBJ whole genome shotgun (WGS) entry which is preliminary data.</text>
</comment>
<dbReference type="PANTHER" id="PTHR34986">
    <property type="entry name" value="EVOLVED BETA-GALACTOSIDASE SUBUNIT BETA"/>
    <property type="match status" value="1"/>
</dbReference>
<gene>
    <name evidence="1" type="ORF">EJP82_19625</name>
</gene>
<dbReference type="Proteomes" id="UP000279446">
    <property type="component" value="Unassembled WGS sequence"/>
</dbReference>
<dbReference type="EMBL" id="RZNY01000018">
    <property type="protein sequence ID" value="RUT43750.1"/>
    <property type="molecule type" value="Genomic_DNA"/>
</dbReference>
<reference evidence="1 2" key="1">
    <citation type="submission" date="2018-12" db="EMBL/GenBank/DDBJ databases">
        <authorList>
            <person name="Sun L."/>
            <person name="Chen Z."/>
        </authorList>
    </citation>
    <scope>NUCLEOTIDE SEQUENCE [LARGE SCALE GENOMIC DNA]</scope>
    <source>
        <strain evidence="1 2">DSM 15890</strain>
    </source>
</reference>